<keyword evidence="6" id="KW-1185">Reference proteome</keyword>
<dbReference type="GO" id="GO:0008270">
    <property type="term" value="F:zinc ion binding"/>
    <property type="evidence" value="ECO:0007669"/>
    <property type="project" value="InterPro"/>
</dbReference>
<dbReference type="PANTHER" id="PTHR12756">
    <property type="entry name" value="CYTOSOLIC CARBOXYPEPTIDASE"/>
    <property type="match status" value="1"/>
</dbReference>
<dbReference type="GO" id="GO:0004181">
    <property type="term" value="F:metallocarboxypeptidase activity"/>
    <property type="evidence" value="ECO:0007669"/>
    <property type="project" value="InterPro"/>
</dbReference>
<evidence type="ECO:0000256" key="1">
    <source>
        <dbReference type="ARBA" id="ARBA00001947"/>
    </source>
</evidence>
<feature type="active site" description="Proton donor/acceptor" evidence="2">
    <location>
        <position position="378"/>
    </location>
</feature>
<keyword evidence="5" id="KW-0645">Protease</keyword>
<keyword evidence="5" id="KW-0378">Hydrolase</keyword>
<comment type="caution">
    <text evidence="5">The sequence shown here is derived from an EMBL/GenBank/DDBJ whole genome shotgun (WGS) entry which is preliminary data.</text>
</comment>
<dbReference type="PANTHER" id="PTHR12756:SF11">
    <property type="entry name" value="CYTOSOLIC CARBOXYPEPTIDASE 1"/>
    <property type="match status" value="1"/>
</dbReference>
<evidence type="ECO:0000313" key="6">
    <source>
        <dbReference type="Proteomes" id="UP000318995"/>
    </source>
</evidence>
<dbReference type="SUPFAM" id="SSF53187">
    <property type="entry name" value="Zn-dependent exopeptidases"/>
    <property type="match status" value="1"/>
</dbReference>
<sequence length="514" mass="56255">MGLSELIATRVTLVLLAISLPASLRAQITLDADFDSGSLDEAGSAVIGNLVQLAGRDNYNPGNWKWTYFSADGVLNATPTFRIDDEFETGGSNLNTHAMVYSYDQENWNFFDNNSRNATANTFTFFNDTAFTSDRVWVAYGLPYPVARSVAHTASIATSPWVSPTASANSQLVIGQSPGGVDDLGRVIPQQDLFGYRITDPAATGLKAKVVLLGGVHANETLGNHTLEAMVDYLLSDDLGAAILRRRADFYVYPMANPDGRLAGYNRGTVEDVNRDPNRSWDPPLYDGQPEIAIVGEAMKTDTASDVDFFIDFHSTVQKGPGHFGFIDIDRGFHLNPFWTRLQQLEPTLQTFDADLIDDTGAKFGLFELNAGFTMTFETRFIAGENEDRFVTLGTNFGRALADTLATPTGDLNFDGQVDGADWLILSANAETDLSAFTPFDAYARGDLDLNGANDVEDFILFKDLYIATNGQAAFALLVAGVPEPATAVMLAPLLFFFRIHRRCVLRPFGEYPR</sequence>
<dbReference type="GO" id="GO:0000272">
    <property type="term" value="P:polysaccharide catabolic process"/>
    <property type="evidence" value="ECO:0007669"/>
    <property type="project" value="InterPro"/>
</dbReference>
<feature type="domain" description="Peptidase M14" evidence="4">
    <location>
        <begin position="150"/>
        <end position="405"/>
    </location>
</feature>
<dbReference type="EMBL" id="SJPH01000002">
    <property type="protein sequence ID" value="TWT47391.1"/>
    <property type="molecule type" value="Genomic_DNA"/>
</dbReference>
<organism evidence="5 6">
    <name type="scientific">Botrimarina hoheduenensis</name>
    <dbReference type="NCBI Taxonomy" id="2528000"/>
    <lineage>
        <taxon>Bacteria</taxon>
        <taxon>Pseudomonadati</taxon>
        <taxon>Planctomycetota</taxon>
        <taxon>Planctomycetia</taxon>
        <taxon>Pirellulales</taxon>
        <taxon>Lacipirellulaceae</taxon>
        <taxon>Botrimarina</taxon>
    </lineage>
</organism>
<evidence type="ECO:0000256" key="3">
    <source>
        <dbReference type="SAM" id="Phobius"/>
    </source>
</evidence>
<keyword evidence="5" id="KW-0121">Carboxypeptidase</keyword>
<dbReference type="SUPFAM" id="SSF63446">
    <property type="entry name" value="Type I dockerin domain"/>
    <property type="match status" value="1"/>
</dbReference>
<comment type="cofactor">
    <cofactor evidence="1">
        <name>Zn(2+)</name>
        <dbReference type="ChEBI" id="CHEBI:29105"/>
    </cofactor>
</comment>
<keyword evidence="3" id="KW-0472">Membrane</keyword>
<dbReference type="InterPro" id="IPR036439">
    <property type="entry name" value="Dockerin_dom_sf"/>
</dbReference>
<dbReference type="Gene3D" id="2.60.40.3120">
    <property type="match status" value="1"/>
</dbReference>
<dbReference type="InterPro" id="IPR050821">
    <property type="entry name" value="Cytosolic_carboxypeptidase"/>
</dbReference>
<dbReference type="PROSITE" id="PS52035">
    <property type="entry name" value="PEPTIDASE_M14"/>
    <property type="match status" value="1"/>
</dbReference>
<dbReference type="Gene3D" id="1.10.1330.10">
    <property type="entry name" value="Dockerin domain"/>
    <property type="match status" value="1"/>
</dbReference>
<name>A0A5C5WBI4_9BACT</name>
<feature type="transmembrane region" description="Helical" evidence="3">
    <location>
        <begin position="473"/>
        <end position="498"/>
    </location>
</feature>
<accession>A0A5C5WBI4</accession>
<protein>
    <submittedName>
        <fullName evidence="5">Zinc carboxypeptidase</fullName>
    </submittedName>
</protein>
<reference evidence="5 6" key="1">
    <citation type="submission" date="2019-02" db="EMBL/GenBank/DDBJ databases">
        <title>Deep-cultivation of Planctomycetes and their phenomic and genomic characterization uncovers novel biology.</title>
        <authorList>
            <person name="Wiegand S."/>
            <person name="Jogler M."/>
            <person name="Boedeker C."/>
            <person name="Pinto D."/>
            <person name="Vollmers J."/>
            <person name="Rivas-Marin E."/>
            <person name="Kohn T."/>
            <person name="Peeters S.H."/>
            <person name="Heuer A."/>
            <person name="Rast P."/>
            <person name="Oberbeckmann S."/>
            <person name="Bunk B."/>
            <person name="Jeske O."/>
            <person name="Meyerdierks A."/>
            <person name="Storesund J.E."/>
            <person name="Kallscheuer N."/>
            <person name="Luecker S."/>
            <person name="Lage O.M."/>
            <person name="Pohl T."/>
            <person name="Merkel B.J."/>
            <person name="Hornburger P."/>
            <person name="Mueller R.-W."/>
            <person name="Bruemmer F."/>
            <person name="Labrenz M."/>
            <person name="Spormann A.M."/>
            <person name="Op Den Camp H."/>
            <person name="Overmann J."/>
            <person name="Amann R."/>
            <person name="Jetten M.S.M."/>
            <person name="Mascher T."/>
            <person name="Medema M.H."/>
            <person name="Devos D.P."/>
            <person name="Kaster A.-K."/>
            <person name="Ovreas L."/>
            <person name="Rohde M."/>
            <person name="Galperin M.Y."/>
            <person name="Jogler C."/>
        </authorList>
    </citation>
    <scope>NUCLEOTIDE SEQUENCE [LARGE SCALE GENOMIC DNA]</scope>
    <source>
        <strain evidence="5 6">Pla111</strain>
    </source>
</reference>
<dbReference type="Pfam" id="PF00246">
    <property type="entry name" value="Peptidase_M14"/>
    <property type="match status" value="1"/>
</dbReference>
<gene>
    <name evidence="5" type="ORF">Pla111_10050</name>
</gene>
<dbReference type="Proteomes" id="UP000318995">
    <property type="component" value="Unassembled WGS sequence"/>
</dbReference>
<proteinExistence type="inferred from homology"/>
<dbReference type="Gene3D" id="3.40.630.10">
    <property type="entry name" value="Zn peptidases"/>
    <property type="match status" value="1"/>
</dbReference>
<evidence type="ECO:0000313" key="5">
    <source>
        <dbReference type="EMBL" id="TWT47391.1"/>
    </source>
</evidence>
<dbReference type="InterPro" id="IPR000834">
    <property type="entry name" value="Peptidase_M14"/>
</dbReference>
<evidence type="ECO:0000259" key="4">
    <source>
        <dbReference type="PROSITE" id="PS52035"/>
    </source>
</evidence>
<dbReference type="AlphaFoldDB" id="A0A5C5WBI4"/>
<keyword evidence="3" id="KW-0812">Transmembrane</keyword>
<dbReference type="GO" id="GO:0006508">
    <property type="term" value="P:proteolysis"/>
    <property type="evidence" value="ECO:0007669"/>
    <property type="project" value="InterPro"/>
</dbReference>
<keyword evidence="3" id="KW-1133">Transmembrane helix</keyword>
<evidence type="ECO:0000256" key="2">
    <source>
        <dbReference type="PROSITE-ProRule" id="PRU01379"/>
    </source>
</evidence>
<comment type="similarity">
    <text evidence="2">Belongs to the peptidase M14 family.</text>
</comment>